<evidence type="ECO:0000313" key="5">
    <source>
        <dbReference type="Proteomes" id="UP000694925"/>
    </source>
</evidence>
<keyword evidence="2" id="KW-0963">Cytoplasm</keyword>
<feature type="coiled-coil region" evidence="4">
    <location>
        <begin position="427"/>
        <end position="461"/>
    </location>
</feature>
<reference evidence="6" key="1">
    <citation type="submission" date="2025-08" db="UniProtKB">
        <authorList>
            <consortium name="RefSeq"/>
        </authorList>
    </citation>
    <scope>IDENTIFICATION</scope>
    <source>
        <tissue evidence="6">Whole body</tissue>
    </source>
</reference>
<dbReference type="RefSeq" id="XP_017877499.1">
    <property type="nucleotide sequence ID" value="XM_018022010.2"/>
</dbReference>
<dbReference type="InterPro" id="IPR000435">
    <property type="entry name" value="Tektins"/>
</dbReference>
<dbReference type="PANTHER" id="PTHR19960:SF11">
    <property type="entry name" value="TEKTIN"/>
    <property type="match status" value="1"/>
</dbReference>
<protein>
    <recommendedName>
        <fullName evidence="3">Tektin</fullName>
    </recommendedName>
</protein>
<proteinExistence type="inferred from homology"/>
<gene>
    <name evidence="6" type="primary">LOC108623474</name>
</gene>
<keyword evidence="3" id="KW-0282">Flagellum</keyword>
<evidence type="ECO:0000256" key="3">
    <source>
        <dbReference type="RuleBase" id="RU367040"/>
    </source>
</evidence>
<feature type="coiled-coil region" evidence="4">
    <location>
        <begin position="160"/>
        <end position="187"/>
    </location>
</feature>
<dbReference type="AlphaFoldDB" id="A0AAJ7IUI5"/>
<dbReference type="GO" id="GO:0005930">
    <property type="term" value="C:axoneme"/>
    <property type="evidence" value="ECO:0007669"/>
    <property type="project" value="UniProtKB-SubCell"/>
</dbReference>
<dbReference type="GeneID" id="108623474"/>
<evidence type="ECO:0000256" key="4">
    <source>
        <dbReference type="SAM" id="Coils"/>
    </source>
</evidence>
<dbReference type="InterPro" id="IPR048256">
    <property type="entry name" value="Tektin-like"/>
</dbReference>
<sequence>MEILTTGRKPSQLCPSTNMPISYIRPLTLCRDNSRHNLMPWRPSIEYKNVNILPLVTRSSPNYVLNTENANSLRFPNLVSGYGRDSVNSRTTLYARCTPDEWYDKQIKYYNEADLCRHFSERVRNDSVRIIRDAEEKVQTGQYDTGRRLGERINDINFWRNEVVSELERLYQQIERLQDCRSTLEKAIKDIEGPLHIAEECLYHREARKGSELVHDDSEKCLLREVEILNQNRKKLEACLDECKNQLRECRTSQCHLELDLKNKENALGIDTMCHQLNNYSHGLQYYSGVEKYDSCFSERDTWMDSTNRIIERSQLERNNSCQLITNAEALMNKVAQEMWDAWNTTNTALTHRSSELLEAKNKLQHHLQKVAQEIFDVEKNLELMRKAIADKSYVLKVAHTRMEARMHRPDMELCRDCAHTSLQMEISEINHQIEKMYKALEELVNQHQKLLKTRTMLEQDLALKIDAIHIDREKVYGFRRAYPINVLFKF</sequence>
<dbReference type="Proteomes" id="UP000694925">
    <property type="component" value="Unplaced"/>
</dbReference>
<organism evidence="5 6">
    <name type="scientific">Ceratina calcarata</name>
    <dbReference type="NCBI Taxonomy" id="156304"/>
    <lineage>
        <taxon>Eukaryota</taxon>
        <taxon>Metazoa</taxon>
        <taxon>Ecdysozoa</taxon>
        <taxon>Arthropoda</taxon>
        <taxon>Hexapoda</taxon>
        <taxon>Insecta</taxon>
        <taxon>Pterygota</taxon>
        <taxon>Neoptera</taxon>
        <taxon>Endopterygota</taxon>
        <taxon>Hymenoptera</taxon>
        <taxon>Apocrita</taxon>
        <taxon>Aculeata</taxon>
        <taxon>Apoidea</taxon>
        <taxon>Anthophila</taxon>
        <taxon>Apidae</taxon>
        <taxon>Ceratina</taxon>
        <taxon>Zadontomerus</taxon>
    </lineage>
</organism>
<accession>A0AAJ7IUI5</accession>
<dbReference type="GO" id="GO:0060271">
    <property type="term" value="P:cilium assembly"/>
    <property type="evidence" value="ECO:0007669"/>
    <property type="project" value="UniProtKB-UniRule"/>
</dbReference>
<keyword evidence="3" id="KW-0969">Cilium</keyword>
<dbReference type="GO" id="GO:0015630">
    <property type="term" value="C:microtubule cytoskeleton"/>
    <property type="evidence" value="ECO:0007669"/>
    <property type="project" value="UniProtKB-UniRule"/>
</dbReference>
<name>A0AAJ7IUI5_9HYME</name>
<dbReference type="Pfam" id="PF03148">
    <property type="entry name" value="Tektin"/>
    <property type="match status" value="1"/>
</dbReference>
<dbReference type="GO" id="GO:0005634">
    <property type="term" value="C:nucleus"/>
    <property type="evidence" value="ECO:0007669"/>
    <property type="project" value="TreeGrafter"/>
</dbReference>
<keyword evidence="4" id="KW-0175">Coiled coil</keyword>
<evidence type="ECO:0000256" key="2">
    <source>
        <dbReference type="ARBA" id="ARBA00022490"/>
    </source>
</evidence>
<keyword evidence="3" id="KW-0966">Cell projection</keyword>
<comment type="subcellular location">
    <subcellularLocation>
        <location evidence="3">Cytoplasm</location>
        <location evidence="3">Cytoskeleton</location>
        <location evidence="3">Cilium axoneme</location>
    </subcellularLocation>
</comment>
<dbReference type="PRINTS" id="PR00511">
    <property type="entry name" value="TEKTIN"/>
</dbReference>
<comment type="similarity">
    <text evidence="1 3">Belongs to the tektin family.</text>
</comment>
<dbReference type="PANTHER" id="PTHR19960">
    <property type="entry name" value="TEKTIN"/>
    <property type="match status" value="1"/>
</dbReference>
<evidence type="ECO:0000313" key="6">
    <source>
        <dbReference type="RefSeq" id="XP_017877499.1"/>
    </source>
</evidence>
<keyword evidence="5" id="KW-1185">Reference proteome</keyword>
<evidence type="ECO:0000256" key="1">
    <source>
        <dbReference type="ARBA" id="ARBA00007209"/>
    </source>
</evidence>
<dbReference type="GO" id="GO:0060294">
    <property type="term" value="P:cilium movement involved in cell motility"/>
    <property type="evidence" value="ECO:0007669"/>
    <property type="project" value="UniProtKB-UniRule"/>
</dbReference>
<dbReference type="KEGG" id="ccal:108623474"/>